<sequence>PNFICLFWHMFCPWHAPVWLRANATHLYGNAVATALFFPMSQWIKGPQTETPGASESRITIG</sequence>
<accession>A0ABD0PLA5</accession>
<name>A0ABD0PLA5_CIRMR</name>
<organism evidence="2 3">
    <name type="scientific">Cirrhinus mrigala</name>
    <name type="common">Mrigala</name>
    <dbReference type="NCBI Taxonomy" id="683832"/>
    <lineage>
        <taxon>Eukaryota</taxon>
        <taxon>Metazoa</taxon>
        <taxon>Chordata</taxon>
        <taxon>Craniata</taxon>
        <taxon>Vertebrata</taxon>
        <taxon>Euteleostomi</taxon>
        <taxon>Actinopterygii</taxon>
        <taxon>Neopterygii</taxon>
        <taxon>Teleostei</taxon>
        <taxon>Ostariophysi</taxon>
        <taxon>Cypriniformes</taxon>
        <taxon>Cyprinidae</taxon>
        <taxon>Labeoninae</taxon>
        <taxon>Labeonini</taxon>
        <taxon>Cirrhinus</taxon>
    </lineage>
</organism>
<comment type="caution">
    <text evidence="2">The sequence shown here is derived from an EMBL/GenBank/DDBJ whole genome shotgun (WGS) entry which is preliminary data.</text>
</comment>
<evidence type="ECO:0000313" key="2">
    <source>
        <dbReference type="EMBL" id="KAL0174833.1"/>
    </source>
</evidence>
<keyword evidence="1" id="KW-0732">Signal</keyword>
<dbReference type="AlphaFoldDB" id="A0ABD0PLA5"/>
<feature type="signal peptide" evidence="1">
    <location>
        <begin position="1"/>
        <end position="24"/>
    </location>
</feature>
<reference evidence="2 3" key="1">
    <citation type="submission" date="2024-05" db="EMBL/GenBank/DDBJ databases">
        <title>Genome sequencing and assembly of Indian major carp, Cirrhinus mrigala (Hamilton, 1822).</title>
        <authorList>
            <person name="Mohindra V."/>
            <person name="Chowdhury L.M."/>
            <person name="Lal K."/>
            <person name="Jena J.K."/>
        </authorList>
    </citation>
    <scope>NUCLEOTIDE SEQUENCE [LARGE SCALE GENOMIC DNA]</scope>
    <source>
        <strain evidence="2">CM1030</strain>
        <tissue evidence="2">Blood</tissue>
    </source>
</reference>
<protein>
    <submittedName>
        <fullName evidence="2">Uncharacterized protein</fullName>
    </submittedName>
</protein>
<feature type="non-terminal residue" evidence="2">
    <location>
        <position position="62"/>
    </location>
</feature>
<evidence type="ECO:0000313" key="3">
    <source>
        <dbReference type="Proteomes" id="UP001529510"/>
    </source>
</evidence>
<dbReference type="Proteomes" id="UP001529510">
    <property type="component" value="Unassembled WGS sequence"/>
</dbReference>
<evidence type="ECO:0000256" key="1">
    <source>
        <dbReference type="SAM" id="SignalP"/>
    </source>
</evidence>
<proteinExistence type="predicted"/>
<dbReference type="EMBL" id="JAMKFB020000015">
    <property type="protein sequence ID" value="KAL0174833.1"/>
    <property type="molecule type" value="Genomic_DNA"/>
</dbReference>
<keyword evidence="3" id="KW-1185">Reference proteome</keyword>
<feature type="chain" id="PRO_5044818226" evidence="1">
    <location>
        <begin position="25"/>
        <end position="62"/>
    </location>
</feature>
<feature type="non-terminal residue" evidence="2">
    <location>
        <position position="1"/>
    </location>
</feature>
<gene>
    <name evidence="2" type="ORF">M9458_030801</name>
</gene>